<feature type="compositionally biased region" description="Basic residues" evidence="1">
    <location>
        <begin position="1"/>
        <end position="13"/>
    </location>
</feature>
<feature type="compositionally biased region" description="Pro residues" evidence="1">
    <location>
        <begin position="355"/>
        <end position="366"/>
    </location>
</feature>
<feature type="region of interest" description="Disordered" evidence="1">
    <location>
        <begin position="1"/>
        <end position="33"/>
    </location>
</feature>
<proteinExistence type="predicted"/>
<feature type="compositionally biased region" description="Low complexity" evidence="1">
    <location>
        <begin position="373"/>
        <end position="385"/>
    </location>
</feature>
<feature type="compositionally biased region" description="Polar residues" evidence="1">
    <location>
        <begin position="197"/>
        <end position="207"/>
    </location>
</feature>
<dbReference type="InParanoid" id="A0A1Z5R800"/>
<dbReference type="AlphaFoldDB" id="A0A1Z5R800"/>
<protein>
    <submittedName>
        <fullName evidence="2">Uncharacterized protein</fullName>
    </submittedName>
</protein>
<reference evidence="3" key="2">
    <citation type="journal article" date="2018" name="Plant J.">
        <title>The Sorghum bicolor reference genome: improved assembly, gene annotations, a transcriptome atlas, and signatures of genome organization.</title>
        <authorList>
            <person name="McCormick R.F."/>
            <person name="Truong S.K."/>
            <person name="Sreedasyam A."/>
            <person name="Jenkins J."/>
            <person name="Shu S."/>
            <person name="Sims D."/>
            <person name="Kennedy M."/>
            <person name="Amirebrahimi M."/>
            <person name="Weers B.D."/>
            <person name="McKinley B."/>
            <person name="Mattison A."/>
            <person name="Morishige D.T."/>
            <person name="Grimwood J."/>
            <person name="Schmutz J."/>
            <person name="Mullet J.E."/>
        </authorList>
    </citation>
    <scope>NUCLEOTIDE SEQUENCE [LARGE SCALE GENOMIC DNA]</scope>
    <source>
        <strain evidence="3">cv. BTx623</strain>
    </source>
</reference>
<keyword evidence="3" id="KW-1185">Reference proteome</keyword>
<dbReference type="Gramene" id="OQU79575">
    <property type="protein sequence ID" value="OQU79575"/>
    <property type="gene ID" value="SORBI_3008G164300"/>
</dbReference>
<feature type="region of interest" description="Disordered" evidence="1">
    <location>
        <begin position="184"/>
        <end position="321"/>
    </location>
</feature>
<feature type="compositionally biased region" description="Pro residues" evidence="1">
    <location>
        <begin position="282"/>
        <end position="292"/>
    </location>
</feature>
<feature type="compositionally biased region" description="Low complexity" evidence="1">
    <location>
        <begin position="272"/>
        <end position="281"/>
    </location>
</feature>
<feature type="region of interest" description="Disordered" evidence="1">
    <location>
        <begin position="352"/>
        <end position="402"/>
    </location>
</feature>
<evidence type="ECO:0000313" key="2">
    <source>
        <dbReference type="EMBL" id="OQU79575.1"/>
    </source>
</evidence>
<name>A0A1Z5R800_SORBI</name>
<accession>A0A1Z5R800</accession>
<evidence type="ECO:0000313" key="3">
    <source>
        <dbReference type="Proteomes" id="UP000000768"/>
    </source>
</evidence>
<gene>
    <name evidence="2" type="ORF">SORBI_3008G164300</name>
</gene>
<dbReference type="Proteomes" id="UP000000768">
    <property type="component" value="Chromosome 8"/>
</dbReference>
<dbReference type="EMBL" id="CM000767">
    <property type="protein sequence ID" value="OQU79575.1"/>
    <property type="molecule type" value="Genomic_DNA"/>
</dbReference>
<feature type="compositionally biased region" description="Pro residues" evidence="1">
    <location>
        <begin position="386"/>
        <end position="395"/>
    </location>
</feature>
<evidence type="ECO:0000256" key="1">
    <source>
        <dbReference type="SAM" id="MobiDB-lite"/>
    </source>
</evidence>
<feature type="compositionally biased region" description="Low complexity" evidence="1">
    <location>
        <begin position="293"/>
        <end position="304"/>
    </location>
</feature>
<sequence>MALRQRRRPRRRAFPVSDTPTQSTDHRSRVGRPTRRIADAYSAKEAAARRTELVDQDGDAALLGANLIKQDQEITPLGSNNLVDPYQALPIGSILVDQDGEAALLGDNNLVKQDREMAPLGSNLVDPYHETAPPLGYIRVKAEGGKSCSEIVEEEEKDGTTAPIGSHLTGGIDRAFLARKGARIASTPSRNGPPETTGKNHPPTTSQRARKPHQPFWKKGGMCGDIFVGDDRMPRNSAKGQHIAADAGRLPNPTSSTARGTSRAAGVRHHLAAASSGSGTSLPPPPPPPPSGSPQGAQPAASGALRPVPHPNDVGSTTTSLPRSAAAVGAAVAAAVTNNSSPLQITIAATQAIPPRSPPPTPPPSPGSGGSGSAAQGPRLAAAGGSPPPVPPAGPAHPVVAAGPPAPNDRYFNWESNHINLAAQIVSTIFQVMGLGDALKAWTAGHLIHAGSGWSSRSRYDVIDNCCGS</sequence>
<organism evidence="2 3">
    <name type="scientific">Sorghum bicolor</name>
    <name type="common">Sorghum</name>
    <name type="synonym">Sorghum vulgare</name>
    <dbReference type="NCBI Taxonomy" id="4558"/>
    <lineage>
        <taxon>Eukaryota</taxon>
        <taxon>Viridiplantae</taxon>
        <taxon>Streptophyta</taxon>
        <taxon>Embryophyta</taxon>
        <taxon>Tracheophyta</taxon>
        <taxon>Spermatophyta</taxon>
        <taxon>Magnoliopsida</taxon>
        <taxon>Liliopsida</taxon>
        <taxon>Poales</taxon>
        <taxon>Poaceae</taxon>
        <taxon>PACMAD clade</taxon>
        <taxon>Panicoideae</taxon>
        <taxon>Andropogonodae</taxon>
        <taxon>Andropogoneae</taxon>
        <taxon>Sorghinae</taxon>
        <taxon>Sorghum</taxon>
    </lineage>
</organism>
<reference evidence="2 3" key="1">
    <citation type="journal article" date="2009" name="Nature">
        <title>The Sorghum bicolor genome and the diversification of grasses.</title>
        <authorList>
            <person name="Paterson A.H."/>
            <person name="Bowers J.E."/>
            <person name="Bruggmann R."/>
            <person name="Dubchak I."/>
            <person name="Grimwood J."/>
            <person name="Gundlach H."/>
            <person name="Haberer G."/>
            <person name="Hellsten U."/>
            <person name="Mitros T."/>
            <person name="Poliakov A."/>
            <person name="Schmutz J."/>
            <person name="Spannagl M."/>
            <person name="Tang H."/>
            <person name="Wang X."/>
            <person name="Wicker T."/>
            <person name="Bharti A.K."/>
            <person name="Chapman J."/>
            <person name="Feltus F.A."/>
            <person name="Gowik U."/>
            <person name="Grigoriev I.V."/>
            <person name="Lyons E."/>
            <person name="Maher C.A."/>
            <person name="Martis M."/>
            <person name="Narechania A."/>
            <person name="Otillar R.P."/>
            <person name="Penning B.W."/>
            <person name="Salamov A.A."/>
            <person name="Wang Y."/>
            <person name="Zhang L."/>
            <person name="Carpita N.C."/>
            <person name="Freeling M."/>
            <person name="Gingle A.R."/>
            <person name="Hash C.T."/>
            <person name="Keller B."/>
            <person name="Klein P."/>
            <person name="Kresovich S."/>
            <person name="McCann M.C."/>
            <person name="Ming R."/>
            <person name="Peterson D.G."/>
            <person name="Mehboob-ur-Rahman"/>
            <person name="Ware D."/>
            <person name="Westhoff P."/>
            <person name="Mayer K.F."/>
            <person name="Messing J."/>
            <person name="Rokhsar D.S."/>
        </authorList>
    </citation>
    <scope>NUCLEOTIDE SEQUENCE [LARGE SCALE GENOMIC DNA]</scope>
    <source>
        <strain evidence="3">cv. BTx623</strain>
    </source>
</reference>